<evidence type="ECO:0000256" key="9">
    <source>
        <dbReference type="ARBA" id="ARBA00047883"/>
    </source>
</evidence>
<name>A0A0X8XBK3_HALHR</name>
<dbReference type="GO" id="GO:0004789">
    <property type="term" value="F:thiamine-phosphate diphosphorylase activity"/>
    <property type="evidence" value="ECO:0007669"/>
    <property type="project" value="UniProtKB-UniRule"/>
</dbReference>
<dbReference type="InterPro" id="IPR022998">
    <property type="entry name" value="ThiamineP_synth_TenI"/>
</dbReference>
<dbReference type="PANTHER" id="PTHR20857">
    <property type="entry name" value="THIAMINE-PHOSPHATE PYROPHOSPHORYLASE"/>
    <property type="match status" value="1"/>
</dbReference>
<dbReference type="Pfam" id="PF02581">
    <property type="entry name" value="TMP-TENI"/>
    <property type="match status" value="1"/>
</dbReference>
<dbReference type="EMBL" id="AP017372">
    <property type="protein sequence ID" value="BAU58428.1"/>
    <property type="molecule type" value="Genomic_DNA"/>
</dbReference>
<keyword evidence="6 10" id="KW-0784">Thiamine biosynthesis</keyword>
<organism evidence="14 15">
    <name type="scientific">Halorhodospira halochloris</name>
    <name type="common">Ectothiorhodospira halochloris</name>
    <dbReference type="NCBI Taxonomy" id="1052"/>
    <lineage>
        <taxon>Bacteria</taxon>
        <taxon>Pseudomonadati</taxon>
        <taxon>Pseudomonadota</taxon>
        <taxon>Gammaproteobacteria</taxon>
        <taxon>Chromatiales</taxon>
        <taxon>Ectothiorhodospiraceae</taxon>
        <taxon>Halorhodospira</taxon>
    </lineage>
</organism>
<feature type="binding site" evidence="10">
    <location>
        <begin position="181"/>
        <end position="182"/>
    </location>
    <ligand>
        <name>2-[(2R,5Z)-2-carboxy-4-methylthiazol-5(2H)-ylidene]ethyl phosphate</name>
        <dbReference type="ChEBI" id="CHEBI:62899"/>
    </ligand>
</feature>
<keyword evidence="5 10" id="KW-0460">Magnesium</keyword>
<dbReference type="GO" id="GO:0009229">
    <property type="term" value="P:thiamine diphosphate biosynthetic process"/>
    <property type="evidence" value="ECO:0007669"/>
    <property type="project" value="UniProtKB-UniRule"/>
</dbReference>
<reference evidence="14" key="1">
    <citation type="submission" date="2016-02" db="EMBL/GenBank/DDBJ databases">
        <title>Halorhodospira halochloris DSM-1059 complete genome, version 2.</title>
        <authorList>
            <person name="Tsukatani Y."/>
        </authorList>
    </citation>
    <scope>NUCLEOTIDE SEQUENCE</scope>
    <source>
        <strain evidence="14">DSM 1059</strain>
    </source>
</reference>
<protein>
    <recommendedName>
        <fullName evidence="10">Thiamine-phosphate synthase</fullName>
        <shortName evidence="10">TP synthase</shortName>
        <shortName evidence="10">TPS</shortName>
        <ecNumber evidence="10">2.5.1.3</ecNumber>
    </recommendedName>
    <alternativeName>
        <fullName evidence="10">Thiamine-phosphate pyrophosphorylase</fullName>
        <shortName evidence="10">TMP pyrophosphorylase</shortName>
        <shortName evidence="10">TMP-PPase</shortName>
    </alternativeName>
</protein>
<dbReference type="PANTHER" id="PTHR20857:SF15">
    <property type="entry name" value="THIAMINE-PHOSPHATE SYNTHASE"/>
    <property type="match status" value="1"/>
</dbReference>
<keyword evidence="4 10" id="KW-0479">Metal-binding</keyword>
<dbReference type="KEGG" id="hhk:HH1059_17160"/>
<dbReference type="CDD" id="cd00564">
    <property type="entry name" value="TMP_TenI"/>
    <property type="match status" value="1"/>
</dbReference>
<dbReference type="UniPathway" id="UPA00060">
    <property type="reaction ID" value="UER00141"/>
</dbReference>
<comment type="pathway">
    <text evidence="2 10 12">Cofactor biosynthesis; thiamine diphosphate biosynthesis; thiamine phosphate from 4-amino-2-methyl-5-diphosphomethylpyrimidine and 4-methyl-5-(2-phosphoethyl)-thiazole: step 1/1.</text>
</comment>
<evidence type="ECO:0000259" key="13">
    <source>
        <dbReference type="Pfam" id="PF02581"/>
    </source>
</evidence>
<evidence type="ECO:0000256" key="1">
    <source>
        <dbReference type="ARBA" id="ARBA00003814"/>
    </source>
</evidence>
<dbReference type="Gene3D" id="3.20.20.70">
    <property type="entry name" value="Aldolase class I"/>
    <property type="match status" value="1"/>
</dbReference>
<evidence type="ECO:0000313" key="14">
    <source>
        <dbReference type="EMBL" id="BAU58428.1"/>
    </source>
</evidence>
<dbReference type="Proteomes" id="UP000218890">
    <property type="component" value="Chromosome"/>
</dbReference>
<dbReference type="EC" id="2.5.1.3" evidence="10"/>
<proteinExistence type="inferred from homology"/>
<comment type="similarity">
    <text evidence="10 11">Belongs to the thiamine-phosphate synthase family.</text>
</comment>
<comment type="catalytic activity">
    <reaction evidence="8 10 11">
        <text>2-(2-carboxy-4-methylthiazol-5-yl)ethyl phosphate + 4-amino-2-methyl-5-(diphosphooxymethyl)pyrimidine + 2 H(+) = thiamine phosphate + CO2 + diphosphate</text>
        <dbReference type="Rhea" id="RHEA:47848"/>
        <dbReference type="ChEBI" id="CHEBI:15378"/>
        <dbReference type="ChEBI" id="CHEBI:16526"/>
        <dbReference type="ChEBI" id="CHEBI:33019"/>
        <dbReference type="ChEBI" id="CHEBI:37575"/>
        <dbReference type="ChEBI" id="CHEBI:57841"/>
        <dbReference type="ChEBI" id="CHEBI:62890"/>
        <dbReference type="EC" id="2.5.1.3"/>
    </reaction>
</comment>
<dbReference type="GO" id="GO:0000287">
    <property type="term" value="F:magnesium ion binding"/>
    <property type="evidence" value="ECO:0007669"/>
    <property type="project" value="UniProtKB-UniRule"/>
</dbReference>
<dbReference type="AlphaFoldDB" id="A0A0X8XBK3"/>
<evidence type="ECO:0000256" key="4">
    <source>
        <dbReference type="ARBA" id="ARBA00022723"/>
    </source>
</evidence>
<keyword evidence="3 10" id="KW-0808">Transferase</keyword>
<feature type="binding site" evidence="10">
    <location>
        <position position="161"/>
    </location>
    <ligand>
        <name>2-[(2R,5Z)-2-carboxy-4-methylthiazol-5(2H)-ylidene]ethyl phosphate</name>
        <dbReference type="ChEBI" id="CHEBI:62899"/>
    </ligand>
</feature>
<dbReference type="InterPro" id="IPR034291">
    <property type="entry name" value="TMP_synthase"/>
</dbReference>
<feature type="domain" description="Thiamine phosphate synthase/TenI" evidence="13">
    <location>
        <begin position="7"/>
        <end position="184"/>
    </location>
</feature>
<dbReference type="HAMAP" id="MF_00097">
    <property type="entry name" value="TMP_synthase"/>
    <property type="match status" value="1"/>
</dbReference>
<feature type="binding site" evidence="10">
    <location>
        <position position="85"/>
    </location>
    <ligand>
        <name>Mg(2+)</name>
        <dbReference type="ChEBI" id="CHEBI:18420"/>
    </ligand>
</feature>
<feature type="binding site" evidence="10">
    <location>
        <position position="134"/>
    </location>
    <ligand>
        <name>4-amino-2-methyl-5-(diphosphooxymethyl)pyrimidine</name>
        <dbReference type="ChEBI" id="CHEBI:57841"/>
    </ligand>
</feature>
<comment type="catalytic activity">
    <reaction evidence="9 10 11">
        <text>2-[(2R,5Z)-2-carboxy-4-methylthiazol-5(2H)-ylidene]ethyl phosphate + 4-amino-2-methyl-5-(diphosphooxymethyl)pyrimidine + 2 H(+) = thiamine phosphate + CO2 + diphosphate</text>
        <dbReference type="Rhea" id="RHEA:47844"/>
        <dbReference type="ChEBI" id="CHEBI:15378"/>
        <dbReference type="ChEBI" id="CHEBI:16526"/>
        <dbReference type="ChEBI" id="CHEBI:33019"/>
        <dbReference type="ChEBI" id="CHEBI:37575"/>
        <dbReference type="ChEBI" id="CHEBI:57841"/>
        <dbReference type="ChEBI" id="CHEBI:62899"/>
        <dbReference type="EC" id="2.5.1.3"/>
    </reaction>
</comment>
<evidence type="ECO:0000256" key="3">
    <source>
        <dbReference type="ARBA" id="ARBA00022679"/>
    </source>
</evidence>
<evidence type="ECO:0000256" key="11">
    <source>
        <dbReference type="RuleBase" id="RU003826"/>
    </source>
</evidence>
<keyword evidence="15" id="KW-1185">Reference proteome</keyword>
<evidence type="ECO:0000256" key="6">
    <source>
        <dbReference type="ARBA" id="ARBA00022977"/>
    </source>
</evidence>
<evidence type="ECO:0000256" key="10">
    <source>
        <dbReference type="HAMAP-Rule" id="MF_00097"/>
    </source>
</evidence>
<dbReference type="OrthoDB" id="9789949at2"/>
<accession>A0A0X8XBK3</accession>
<dbReference type="GO" id="GO:0005737">
    <property type="term" value="C:cytoplasm"/>
    <property type="evidence" value="ECO:0007669"/>
    <property type="project" value="TreeGrafter"/>
</dbReference>
<evidence type="ECO:0000256" key="12">
    <source>
        <dbReference type="RuleBase" id="RU004253"/>
    </source>
</evidence>
<dbReference type="SUPFAM" id="SSF51391">
    <property type="entry name" value="Thiamin phosphate synthase"/>
    <property type="match status" value="1"/>
</dbReference>
<comment type="function">
    <text evidence="1 10">Condenses 4-methyl-5-(beta-hydroxyethyl)thiazole monophosphate (THZ-P) and 2-methyl-4-amino-5-hydroxymethyl pyrimidine pyrophosphate (HMP-PP) to form thiamine monophosphate (TMP).</text>
</comment>
<gene>
    <name evidence="10 14" type="primary">thiE</name>
    <name evidence="14" type="ORF">HH1059_17160</name>
</gene>
<dbReference type="GO" id="GO:0009228">
    <property type="term" value="P:thiamine biosynthetic process"/>
    <property type="evidence" value="ECO:0007669"/>
    <property type="project" value="UniProtKB-KW"/>
</dbReference>
<feature type="binding site" evidence="10">
    <location>
        <begin position="33"/>
        <end position="37"/>
    </location>
    <ligand>
        <name>4-amino-2-methyl-5-(diphosphooxymethyl)pyrimidine</name>
        <dbReference type="ChEBI" id="CHEBI:57841"/>
    </ligand>
</feature>
<dbReference type="InterPro" id="IPR013785">
    <property type="entry name" value="Aldolase_TIM"/>
</dbReference>
<evidence type="ECO:0000256" key="2">
    <source>
        <dbReference type="ARBA" id="ARBA00005165"/>
    </source>
</evidence>
<feature type="binding site" evidence="10">
    <location>
        <position position="66"/>
    </location>
    <ligand>
        <name>Mg(2+)</name>
        <dbReference type="ChEBI" id="CHEBI:18420"/>
    </ligand>
</feature>
<feature type="binding site" evidence="10">
    <location>
        <begin position="131"/>
        <end position="133"/>
    </location>
    <ligand>
        <name>2-[(2R,5Z)-2-carboxy-4-methylthiazol-5(2H)-ylidene]ethyl phosphate</name>
        <dbReference type="ChEBI" id="CHEBI:62899"/>
    </ligand>
</feature>
<feature type="binding site" evidence="10">
    <location>
        <position position="104"/>
    </location>
    <ligand>
        <name>4-amino-2-methyl-5-(diphosphooxymethyl)pyrimidine</name>
        <dbReference type="ChEBI" id="CHEBI:57841"/>
    </ligand>
</feature>
<dbReference type="NCBIfam" id="TIGR00693">
    <property type="entry name" value="thiE"/>
    <property type="match status" value="1"/>
</dbReference>
<sequence length="207" mass="21203">MVEITGLYAVTSPRRDLYQASARALRGGVSILQYRDKGGDTAQQLDEAGQLSELCEQSGALFIVNDDVELAAQVGAGGVHLGRDDGSLAAARSKLGQDAVIGVSCYNEIERVRHAAAAGADYVAVGSVFPSPTKPHAARASLEMLATARSTAQLPVVAIGGIGRDNIASVAAAGADAAALVSAIFAADDIESAVAELVLRWRSGKGQ</sequence>
<comment type="catalytic activity">
    <reaction evidence="7 10 11">
        <text>4-methyl-5-(2-phosphooxyethyl)-thiazole + 4-amino-2-methyl-5-(diphosphooxymethyl)pyrimidine + H(+) = thiamine phosphate + diphosphate</text>
        <dbReference type="Rhea" id="RHEA:22328"/>
        <dbReference type="ChEBI" id="CHEBI:15378"/>
        <dbReference type="ChEBI" id="CHEBI:33019"/>
        <dbReference type="ChEBI" id="CHEBI:37575"/>
        <dbReference type="ChEBI" id="CHEBI:57841"/>
        <dbReference type="ChEBI" id="CHEBI:58296"/>
        <dbReference type="EC" id="2.5.1.3"/>
    </reaction>
</comment>
<evidence type="ECO:0000313" key="15">
    <source>
        <dbReference type="Proteomes" id="UP000218890"/>
    </source>
</evidence>
<dbReference type="FunFam" id="3.20.20.70:FF:000096">
    <property type="entry name" value="Thiamine-phosphate synthase"/>
    <property type="match status" value="1"/>
</dbReference>
<feature type="binding site" evidence="10">
    <location>
        <position position="65"/>
    </location>
    <ligand>
        <name>4-amino-2-methyl-5-(diphosphooxymethyl)pyrimidine</name>
        <dbReference type="ChEBI" id="CHEBI:57841"/>
    </ligand>
</feature>
<evidence type="ECO:0000256" key="7">
    <source>
        <dbReference type="ARBA" id="ARBA00047334"/>
    </source>
</evidence>
<dbReference type="InterPro" id="IPR036206">
    <property type="entry name" value="ThiamineP_synth_sf"/>
</dbReference>
<dbReference type="RefSeq" id="WP_096409793.1">
    <property type="nucleotide sequence ID" value="NZ_AP017372.2"/>
</dbReference>
<evidence type="ECO:0000256" key="5">
    <source>
        <dbReference type="ARBA" id="ARBA00022842"/>
    </source>
</evidence>
<comment type="cofactor">
    <cofactor evidence="10">
        <name>Mg(2+)</name>
        <dbReference type="ChEBI" id="CHEBI:18420"/>
    </cofactor>
    <text evidence="10">Binds 1 Mg(2+) ion per subunit.</text>
</comment>
<evidence type="ECO:0000256" key="8">
    <source>
        <dbReference type="ARBA" id="ARBA00047851"/>
    </source>
</evidence>